<feature type="region of interest" description="Disordered" evidence="1">
    <location>
        <begin position="316"/>
        <end position="336"/>
    </location>
</feature>
<protein>
    <recommendedName>
        <fullName evidence="4">Zn(2)-C6 fungal-type domain-containing protein</fullName>
    </recommendedName>
</protein>
<dbReference type="Proteomes" id="UP000059188">
    <property type="component" value="Unassembled WGS sequence"/>
</dbReference>
<feature type="compositionally biased region" description="Basic and acidic residues" evidence="1">
    <location>
        <begin position="235"/>
        <end position="251"/>
    </location>
</feature>
<reference evidence="2 3" key="1">
    <citation type="submission" date="2014-11" db="EMBL/GenBank/DDBJ databases">
        <authorList>
            <person name="Wibberg Daniel"/>
        </authorList>
    </citation>
    <scope>NUCLEOTIDE SEQUENCE [LARGE SCALE GENOMIC DNA]</scope>
    <source>
        <strain evidence="2">Rhizoctonia solani AG1-IB 7/3/14</strain>
    </source>
</reference>
<name>A0A0B7FKP9_THACB</name>
<dbReference type="EMBL" id="LN679410">
    <property type="protein sequence ID" value="CEL58536.1"/>
    <property type="molecule type" value="Genomic_DNA"/>
</dbReference>
<sequence length="378" mass="41059">MTNRSCRSCKARPRTKCTGTAPCRQCLAKKKPNDCVYSDDEGNGDDDEGGNGANRGNGRDGRNGEGGPGALPPPAPGALGGAGPQVGGAPTGAEAAIIAANTGITQAGAQGGPLPQQPPPAPQVPQLPPPFPSAYSAAYYPQPGPHLLQPAYQHTYQHPQPPISAPFQTMPGYSTHLGPHPHAVANTQATNHYMSTPYSSLQHPGAQAFPSHLDPFSNNSGNPTYSLFANPWHPDPARGKGRDYHGYHEHPNSYAVAPKRHDRAHRDRSPPGDPYYSSRGGRYSENHYSRSRSYSPDCDPDYNRHRREACRLRARADEEDKRAESSRRVSRRHDISNRSGKHLVLISRTHRSMAHKPAPIIVPLQSHRHTNRLVSHPL</sequence>
<evidence type="ECO:0000313" key="2">
    <source>
        <dbReference type="EMBL" id="CEL58536.1"/>
    </source>
</evidence>
<proteinExistence type="predicted"/>
<accession>A0A0B7FKP9</accession>
<gene>
    <name evidence="2" type="ORF">RSOLAG1IB_12142</name>
</gene>
<dbReference type="AlphaFoldDB" id="A0A0B7FKP9"/>
<keyword evidence="3" id="KW-1185">Reference proteome</keyword>
<feature type="region of interest" description="Disordered" evidence="1">
    <location>
        <begin position="106"/>
        <end position="142"/>
    </location>
</feature>
<feature type="compositionally biased region" description="Acidic residues" evidence="1">
    <location>
        <begin position="37"/>
        <end position="49"/>
    </location>
</feature>
<evidence type="ECO:0000256" key="1">
    <source>
        <dbReference type="SAM" id="MobiDB-lite"/>
    </source>
</evidence>
<evidence type="ECO:0008006" key="4">
    <source>
        <dbReference type="Google" id="ProtNLM"/>
    </source>
</evidence>
<feature type="compositionally biased region" description="Pro residues" evidence="1">
    <location>
        <begin position="115"/>
        <end position="132"/>
    </location>
</feature>
<evidence type="ECO:0000313" key="3">
    <source>
        <dbReference type="Proteomes" id="UP000059188"/>
    </source>
</evidence>
<feature type="compositionally biased region" description="Gly residues" evidence="1">
    <location>
        <begin position="78"/>
        <end position="90"/>
    </location>
</feature>
<organism evidence="2 3">
    <name type="scientific">Thanatephorus cucumeris (strain AG1-IB / isolate 7/3/14)</name>
    <name type="common">Lettuce bottom rot fungus</name>
    <name type="synonym">Rhizoctonia solani</name>
    <dbReference type="NCBI Taxonomy" id="1108050"/>
    <lineage>
        <taxon>Eukaryota</taxon>
        <taxon>Fungi</taxon>
        <taxon>Dikarya</taxon>
        <taxon>Basidiomycota</taxon>
        <taxon>Agaricomycotina</taxon>
        <taxon>Agaricomycetes</taxon>
        <taxon>Cantharellales</taxon>
        <taxon>Ceratobasidiaceae</taxon>
        <taxon>Rhizoctonia</taxon>
        <taxon>Rhizoctonia solani AG-1</taxon>
    </lineage>
</organism>
<feature type="region of interest" description="Disordered" evidence="1">
    <location>
        <begin position="227"/>
        <end position="303"/>
    </location>
</feature>
<feature type="region of interest" description="Disordered" evidence="1">
    <location>
        <begin position="33"/>
        <end position="90"/>
    </location>
</feature>